<feature type="binding site" evidence="10">
    <location>
        <begin position="16"/>
        <end position="18"/>
    </location>
    <ligand>
        <name>UDP-N-acetyl-alpha-D-glucosamine</name>
        <dbReference type="ChEBI" id="CHEBI:57705"/>
    </ligand>
</feature>
<dbReference type="SUPFAM" id="SSF53756">
    <property type="entry name" value="UDP-Glycosyltransferase/glycogen phosphorylase"/>
    <property type="match status" value="1"/>
</dbReference>
<evidence type="ECO:0000313" key="13">
    <source>
        <dbReference type="EMBL" id="GLR66463.1"/>
    </source>
</evidence>
<accession>A0ABQ6A546</accession>
<sequence>MRAPVQRPVVIAAGGTGGHFFPAEALAAALLARGERVVLLTDARSGGLSSAVFANAERHVIAGAGLSGRSLRSALEGALALAKGVFQARKILRALQPGVVVAFGGYPAVPPVVAAVLLGRRPRIFLHEQNAVLGRANRLLARFCDVLVLSFAKTSAVPAGVKTVLLGNPVRPAVAALHGQGYAPPDGKIELLILGGSLGAKVFGSLMPQALALLPAALRARLVVSQQCRVEELGAARVALKDAGIEAELAPFFNDVAARLQRAHLVIARAGASSVAEIAVAGRPAIFIPLPSAIDDHQRANADALVDAHAAWRLDQVGLSAQALADKIESILMKPETLVTAAQAAASAGRADAAERLAGLVMEGVGA</sequence>
<evidence type="ECO:0000256" key="4">
    <source>
        <dbReference type="ARBA" id="ARBA00022679"/>
    </source>
</evidence>
<protein>
    <recommendedName>
        <fullName evidence="10">UDP-N-acetylglucosamine--N-acetylmuramyl-(pentapeptide) pyrophosphoryl-undecaprenol N-acetylglucosamine transferase</fullName>
        <ecNumber evidence="10">2.4.1.227</ecNumber>
    </recommendedName>
    <alternativeName>
        <fullName evidence="10">Undecaprenyl-PP-MurNAc-pentapeptide-UDPGlcNAc GlcNAc transferase</fullName>
    </alternativeName>
</protein>
<evidence type="ECO:0000259" key="11">
    <source>
        <dbReference type="Pfam" id="PF03033"/>
    </source>
</evidence>
<feature type="binding site" evidence="10">
    <location>
        <position position="130"/>
    </location>
    <ligand>
        <name>UDP-N-acetyl-alpha-D-glucosamine</name>
        <dbReference type="ChEBI" id="CHEBI:57705"/>
    </ligand>
</feature>
<dbReference type="EMBL" id="BSOS01000024">
    <property type="protein sequence ID" value="GLR66463.1"/>
    <property type="molecule type" value="Genomic_DNA"/>
</dbReference>
<dbReference type="GO" id="GO:0016740">
    <property type="term" value="F:transferase activity"/>
    <property type="evidence" value="ECO:0007669"/>
    <property type="project" value="UniProtKB-KW"/>
</dbReference>
<evidence type="ECO:0000313" key="14">
    <source>
        <dbReference type="Proteomes" id="UP001156641"/>
    </source>
</evidence>
<dbReference type="InterPro" id="IPR007235">
    <property type="entry name" value="Glyco_trans_28_C"/>
</dbReference>
<proteinExistence type="inferred from homology"/>
<dbReference type="EC" id="2.4.1.227" evidence="10"/>
<dbReference type="InterPro" id="IPR006009">
    <property type="entry name" value="GlcNAc_MurG"/>
</dbReference>
<keyword evidence="6 10" id="KW-0573">Peptidoglycan synthesis</keyword>
<dbReference type="Pfam" id="PF03033">
    <property type="entry name" value="Glyco_transf_28"/>
    <property type="match status" value="1"/>
</dbReference>
<keyword evidence="8 10" id="KW-0131">Cell cycle</keyword>
<feature type="binding site" evidence="10">
    <location>
        <position position="171"/>
    </location>
    <ligand>
        <name>UDP-N-acetyl-alpha-D-glucosamine</name>
        <dbReference type="ChEBI" id="CHEBI:57705"/>
    </ligand>
</feature>
<keyword evidence="7 10" id="KW-0472">Membrane</keyword>
<keyword evidence="1 10" id="KW-1003">Cell membrane</keyword>
<name>A0ABQ6A546_9PROT</name>
<dbReference type="PANTHER" id="PTHR21015">
    <property type="entry name" value="UDP-N-ACETYLGLUCOSAMINE--N-ACETYLMURAMYL-(PENTAPEPTIDE) PYROPHOSPHORYL-UNDECAPRENOL N-ACETYLGLUCOSAMINE TRANSFERASE 1"/>
    <property type="match status" value="1"/>
</dbReference>
<dbReference type="NCBIfam" id="TIGR01133">
    <property type="entry name" value="murG"/>
    <property type="match status" value="1"/>
</dbReference>
<evidence type="ECO:0000256" key="8">
    <source>
        <dbReference type="ARBA" id="ARBA00023306"/>
    </source>
</evidence>
<dbReference type="Gene3D" id="3.40.50.2000">
    <property type="entry name" value="Glycogen Phosphorylase B"/>
    <property type="match status" value="2"/>
</dbReference>
<evidence type="ECO:0000256" key="6">
    <source>
        <dbReference type="ARBA" id="ARBA00022984"/>
    </source>
</evidence>
<dbReference type="InterPro" id="IPR004276">
    <property type="entry name" value="GlycoTrans_28_N"/>
</dbReference>
<keyword evidence="3 10" id="KW-0328">Glycosyltransferase</keyword>
<dbReference type="HAMAP" id="MF_00033">
    <property type="entry name" value="MurG"/>
    <property type="match status" value="1"/>
</dbReference>
<evidence type="ECO:0000256" key="7">
    <source>
        <dbReference type="ARBA" id="ARBA00023136"/>
    </source>
</evidence>
<keyword evidence="9 10" id="KW-0961">Cell wall biogenesis/degradation</keyword>
<comment type="function">
    <text evidence="10">Cell wall formation. Catalyzes the transfer of a GlcNAc subunit on undecaprenyl-pyrophosphoryl-MurNAc-pentapeptide (lipid intermediate I) to form undecaprenyl-pyrophosphoryl-MurNAc-(pentapeptide)GlcNAc (lipid intermediate II).</text>
</comment>
<comment type="caution">
    <text evidence="10">Lacks conserved residue(s) required for the propagation of feature annotation.</text>
</comment>
<reference evidence="14" key="1">
    <citation type="journal article" date="2019" name="Int. J. Syst. Evol. Microbiol.">
        <title>The Global Catalogue of Microorganisms (GCM) 10K type strain sequencing project: providing services to taxonomists for standard genome sequencing and annotation.</title>
        <authorList>
            <consortium name="The Broad Institute Genomics Platform"/>
            <consortium name="The Broad Institute Genome Sequencing Center for Infectious Disease"/>
            <person name="Wu L."/>
            <person name="Ma J."/>
        </authorList>
    </citation>
    <scope>NUCLEOTIDE SEQUENCE [LARGE SCALE GENOMIC DNA]</scope>
    <source>
        <strain evidence="14">NBRC 112502</strain>
    </source>
</reference>
<evidence type="ECO:0000256" key="9">
    <source>
        <dbReference type="ARBA" id="ARBA00023316"/>
    </source>
</evidence>
<dbReference type="Proteomes" id="UP001156641">
    <property type="component" value="Unassembled WGS sequence"/>
</dbReference>
<comment type="pathway">
    <text evidence="10">Cell wall biogenesis; peptidoglycan biosynthesis.</text>
</comment>
<keyword evidence="4 10" id="KW-0808">Transferase</keyword>
<dbReference type="Pfam" id="PF04101">
    <property type="entry name" value="Glyco_tran_28_C"/>
    <property type="match status" value="1"/>
</dbReference>
<feature type="binding site" evidence="10">
    <location>
        <position position="298"/>
    </location>
    <ligand>
        <name>UDP-N-acetyl-alpha-D-glucosamine</name>
        <dbReference type="ChEBI" id="CHEBI:57705"/>
    </ligand>
</feature>
<feature type="domain" description="Glycosyl transferase family 28 C-terminal" evidence="12">
    <location>
        <begin position="191"/>
        <end position="357"/>
    </location>
</feature>
<feature type="domain" description="Glycosyltransferase family 28 N-terminal" evidence="11">
    <location>
        <begin position="9"/>
        <end position="145"/>
    </location>
</feature>
<comment type="catalytic activity">
    <reaction evidence="10">
        <text>di-trans,octa-cis-undecaprenyl diphospho-N-acetyl-alpha-D-muramoyl-L-alanyl-D-glutamyl-meso-2,6-diaminopimeloyl-D-alanyl-D-alanine + UDP-N-acetyl-alpha-D-glucosamine = di-trans,octa-cis-undecaprenyl diphospho-[N-acetyl-alpha-D-glucosaminyl-(1-&gt;4)]-N-acetyl-alpha-D-muramoyl-L-alanyl-D-glutamyl-meso-2,6-diaminopimeloyl-D-alanyl-D-alanine + UDP + H(+)</text>
        <dbReference type="Rhea" id="RHEA:31227"/>
        <dbReference type="ChEBI" id="CHEBI:15378"/>
        <dbReference type="ChEBI" id="CHEBI:57705"/>
        <dbReference type="ChEBI" id="CHEBI:58223"/>
        <dbReference type="ChEBI" id="CHEBI:61387"/>
        <dbReference type="ChEBI" id="CHEBI:61388"/>
        <dbReference type="EC" id="2.4.1.227"/>
    </reaction>
</comment>
<organism evidence="13 14">
    <name type="scientific">Acidocella aquatica</name>
    <dbReference type="NCBI Taxonomy" id="1922313"/>
    <lineage>
        <taxon>Bacteria</taxon>
        <taxon>Pseudomonadati</taxon>
        <taxon>Pseudomonadota</taxon>
        <taxon>Alphaproteobacteria</taxon>
        <taxon>Acetobacterales</taxon>
        <taxon>Acidocellaceae</taxon>
        <taxon>Acidocella</taxon>
    </lineage>
</organism>
<keyword evidence="2 10" id="KW-0132">Cell division</keyword>
<dbReference type="CDD" id="cd03785">
    <property type="entry name" value="GT28_MurG"/>
    <property type="match status" value="1"/>
</dbReference>
<evidence type="ECO:0000256" key="2">
    <source>
        <dbReference type="ARBA" id="ARBA00022618"/>
    </source>
</evidence>
<evidence type="ECO:0000256" key="3">
    <source>
        <dbReference type="ARBA" id="ARBA00022676"/>
    </source>
</evidence>
<evidence type="ECO:0000256" key="1">
    <source>
        <dbReference type="ARBA" id="ARBA00022475"/>
    </source>
</evidence>
<comment type="subcellular location">
    <subcellularLocation>
        <location evidence="10">Cell membrane</location>
        <topology evidence="10">Peripheral membrane protein</topology>
        <orientation evidence="10">Cytoplasmic side</orientation>
    </subcellularLocation>
</comment>
<feature type="binding site" evidence="10">
    <location>
        <position position="197"/>
    </location>
    <ligand>
        <name>UDP-N-acetyl-alpha-D-glucosamine</name>
        <dbReference type="ChEBI" id="CHEBI:57705"/>
    </ligand>
</feature>
<gene>
    <name evidence="10 13" type="primary">murG</name>
    <name evidence="13" type="ORF">GCM10010909_11430</name>
</gene>
<comment type="similarity">
    <text evidence="10">Belongs to the glycosyltransferase 28 family. MurG subfamily.</text>
</comment>
<keyword evidence="5 10" id="KW-0133">Cell shape</keyword>
<dbReference type="RefSeq" id="WP_284257160.1">
    <property type="nucleotide sequence ID" value="NZ_BSOS01000024.1"/>
</dbReference>
<dbReference type="PANTHER" id="PTHR21015:SF22">
    <property type="entry name" value="GLYCOSYLTRANSFERASE"/>
    <property type="match status" value="1"/>
</dbReference>
<comment type="caution">
    <text evidence="13">The sequence shown here is derived from an EMBL/GenBank/DDBJ whole genome shotgun (WGS) entry which is preliminary data.</text>
</comment>
<evidence type="ECO:0000259" key="12">
    <source>
        <dbReference type="Pfam" id="PF04101"/>
    </source>
</evidence>
<evidence type="ECO:0000256" key="5">
    <source>
        <dbReference type="ARBA" id="ARBA00022960"/>
    </source>
</evidence>
<evidence type="ECO:0000256" key="10">
    <source>
        <dbReference type="HAMAP-Rule" id="MF_00033"/>
    </source>
</evidence>
<keyword evidence="14" id="KW-1185">Reference proteome</keyword>